<keyword evidence="3" id="KW-0539">Nucleus</keyword>
<dbReference type="Pfam" id="PF00447">
    <property type="entry name" value="HSF_DNA-bind"/>
    <property type="match status" value="1"/>
</dbReference>
<evidence type="ECO:0000313" key="8">
    <source>
        <dbReference type="EMBL" id="EJK59068.1"/>
    </source>
</evidence>
<evidence type="ECO:0000256" key="4">
    <source>
        <dbReference type="PROSITE-ProRule" id="PRU00087"/>
    </source>
</evidence>
<dbReference type="SUPFAM" id="SSF56988">
    <property type="entry name" value="Anthrax protective antigen"/>
    <property type="match status" value="1"/>
</dbReference>
<feature type="compositionally biased region" description="Basic and acidic residues" evidence="6">
    <location>
        <begin position="114"/>
        <end position="127"/>
    </location>
</feature>
<feature type="compositionally biased region" description="Low complexity" evidence="6">
    <location>
        <begin position="46"/>
        <end position="63"/>
    </location>
</feature>
<reference evidence="8 9" key="1">
    <citation type="journal article" date="2012" name="Genome Biol.">
        <title>Genome and low-iron response of an oceanic diatom adapted to chronic iron limitation.</title>
        <authorList>
            <person name="Lommer M."/>
            <person name="Specht M."/>
            <person name="Roy A.S."/>
            <person name="Kraemer L."/>
            <person name="Andreson R."/>
            <person name="Gutowska M.A."/>
            <person name="Wolf J."/>
            <person name="Bergner S.V."/>
            <person name="Schilhabel M.B."/>
            <person name="Klostermeier U.C."/>
            <person name="Beiko R.G."/>
            <person name="Rosenstiel P."/>
            <person name="Hippler M."/>
            <person name="Laroche J."/>
        </authorList>
    </citation>
    <scope>NUCLEOTIDE SEQUENCE [LARGE SCALE GENOMIC DNA]</scope>
    <source>
        <strain evidence="8 9">CCMP1005</strain>
    </source>
</reference>
<dbReference type="GO" id="GO:0003700">
    <property type="term" value="F:DNA-binding transcription factor activity"/>
    <property type="evidence" value="ECO:0007669"/>
    <property type="project" value="InterPro"/>
</dbReference>
<dbReference type="SMART" id="SM00557">
    <property type="entry name" value="IG_FLMN"/>
    <property type="match status" value="2"/>
</dbReference>
<feature type="compositionally biased region" description="Basic and acidic residues" evidence="6">
    <location>
        <begin position="1"/>
        <end position="16"/>
    </location>
</feature>
<feature type="compositionally biased region" description="Basic residues" evidence="6">
    <location>
        <begin position="356"/>
        <end position="366"/>
    </location>
</feature>
<keyword evidence="2" id="KW-0238">DNA-binding</keyword>
<feature type="region of interest" description="Disordered" evidence="6">
    <location>
        <begin position="1188"/>
        <end position="1233"/>
    </location>
</feature>
<feature type="compositionally biased region" description="Polar residues" evidence="6">
    <location>
        <begin position="1204"/>
        <end position="1225"/>
    </location>
</feature>
<dbReference type="Pfam" id="PF00630">
    <property type="entry name" value="Filamin"/>
    <property type="match status" value="1"/>
</dbReference>
<evidence type="ECO:0000313" key="9">
    <source>
        <dbReference type="Proteomes" id="UP000266841"/>
    </source>
</evidence>
<proteinExistence type="inferred from homology"/>
<dbReference type="GO" id="GO:0005634">
    <property type="term" value="C:nucleus"/>
    <property type="evidence" value="ECO:0007669"/>
    <property type="project" value="UniProtKB-SubCell"/>
</dbReference>
<dbReference type="InterPro" id="IPR036390">
    <property type="entry name" value="WH_DNA-bd_sf"/>
</dbReference>
<feature type="compositionally biased region" description="Basic residues" evidence="6">
    <location>
        <begin position="26"/>
        <end position="45"/>
    </location>
</feature>
<dbReference type="PANTHER" id="PTHR10015">
    <property type="entry name" value="HEAT SHOCK TRANSCRIPTION FACTOR"/>
    <property type="match status" value="1"/>
</dbReference>
<feature type="compositionally biased region" description="Basic and acidic residues" evidence="6">
    <location>
        <begin position="325"/>
        <end position="355"/>
    </location>
</feature>
<dbReference type="InterPro" id="IPR037524">
    <property type="entry name" value="PA14/GLEYA"/>
</dbReference>
<protein>
    <recommendedName>
        <fullName evidence="7">PA14 domain-containing protein</fullName>
    </recommendedName>
</protein>
<keyword evidence="9" id="KW-1185">Reference proteome</keyword>
<dbReference type="GO" id="GO:0043565">
    <property type="term" value="F:sequence-specific DNA binding"/>
    <property type="evidence" value="ECO:0007669"/>
    <property type="project" value="InterPro"/>
</dbReference>
<evidence type="ECO:0000256" key="3">
    <source>
        <dbReference type="ARBA" id="ARBA00023242"/>
    </source>
</evidence>
<dbReference type="Proteomes" id="UP000266841">
    <property type="component" value="Unassembled WGS sequence"/>
</dbReference>
<accession>K0RZ29</accession>
<dbReference type="Gene3D" id="1.10.10.10">
    <property type="entry name" value="Winged helix-like DNA-binding domain superfamily/Winged helix DNA-binding domain"/>
    <property type="match status" value="1"/>
</dbReference>
<dbReference type="InterPro" id="IPR013783">
    <property type="entry name" value="Ig-like_fold"/>
</dbReference>
<dbReference type="eggNOG" id="KOG0627">
    <property type="taxonomic scope" value="Eukaryota"/>
</dbReference>
<name>K0RZ29_THAOC</name>
<feature type="region of interest" description="Disordered" evidence="6">
    <location>
        <begin position="908"/>
        <end position="932"/>
    </location>
</feature>
<feature type="region of interest" description="Disordered" evidence="6">
    <location>
        <begin position="1"/>
        <end position="177"/>
    </location>
</feature>
<feature type="domain" description="PA14" evidence="7">
    <location>
        <begin position="443"/>
        <end position="580"/>
    </location>
</feature>
<dbReference type="Gene3D" id="2.60.40.10">
    <property type="entry name" value="Immunoglobulins"/>
    <property type="match status" value="2"/>
</dbReference>
<evidence type="ECO:0000256" key="2">
    <source>
        <dbReference type="ARBA" id="ARBA00023125"/>
    </source>
</evidence>
<feature type="compositionally biased region" description="Basic residues" evidence="6">
    <location>
        <begin position="217"/>
        <end position="250"/>
    </location>
</feature>
<feature type="compositionally biased region" description="Low complexity" evidence="6">
    <location>
        <begin position="915"/>
        <end position="929"/>
    </location>
</feature>
<dbReference type="EMBL" id="AGNL01023710">
    <property type="protein sequence ID" value="EJK59068.1"/>
    <property type="molecule type" value="Genomic_DNA"/>
</dbReference>
<feature type="compositionally biased region" description="Basic and acidic residues" evidence="6">
    <location>
        <begin position="277"/>
        <end position="293"/>
    </location>
</feature>
<feature type="compositionally biased region" description="Basic residues" evidence="6">
    <location>
        <begin position="128"/>
        <end position="137"/>
    </location>
</feature>
<dbReference type="Pfam" id="PF07691">
    <property type="entry name" value="PA14"/>
    <property type="match status" value="1"/>
</dbReference>
<dbReference type="SMART" id="SM00758">
    <property type="entry name" value="PA14"/>
    <property type="match status" value="1"/>
</dbReference>
<comment type="similarity">
    <text evidence="5">Belongs to the HSF family.</text>
</comment>
<feature type="compositionally biased region" description="Basic and acidic residues" evidence="6">
    <location>
        <begin position="143"/>
        <end position="153"/>
    </location>
</feature>
<comment type="caution">
    <text evidence="8">The sequence shown here is derived from an EMBL/GenBank/DDBJ whole genome shotgun (WGS) entry which is preliminary data.</text>
</comment>
<feature type="compositionally biased region" description="Basic and acidic residues" evidence="6">
    <location>
        <begin position="76"/>
        <end position="85"/>
    </location>
</feature>
<dbReference type="InterPro" id="IPR036388">
    <property type="entry name" value="WH-like_DNA-bd_sf"/>
</dbReference>
<dbReference type="PANTHER" id="PTHR10015:SF206">
    <property type="entry name" value="HSF-TYPE DNA-BINDING DOMAIN-CONTAINING PROTEIN"/>
    <property type="match status" value="1"/>
</dbReference>
<feature type="non-terminal residue" evidence="8">
    <location>
        <position position="1"/>
    </location>
</feature>
<dbReference type="FunFam" id="1.10.10.10:FF:000479">
    <property type="entry name" value="Predicted protein"/>
    <property type="match status" value="1"/>
</dbReference>
<dbReference type="InterPro" id="IPR001298">
    <property type="entry name" value="Filamin/ABP280_rpt"/>
</dbReference>
<dbReference type="InterPro" id="IPR017868">
    <property type="entry name" value="Filamin/ABP280_repeat-like"/>
</dbReference>
<dbReference type="InterPro" id="IPR014756">
    <property type="entry name" value="Ig_E-set"/>
</dbReference>
<evidence type="ECO:0000259" key="7">
    <source>
        <dbReference type="PROSITE" id="PS51820"/>
    </source>
</evidence>
<dbReference type="SMART" id="SM00415">
    <property type="entry name" value="HSF"/>
    <property type="match status" value="1"/>
</dbReference>
<dbReference type="SUPFAM" id="SSF81296">
    <property type="entry name" value="E set domains"/>
    <property type="match status" value="2"/>
</dbReference>
<feature type="repeat" description="Filamin" evidence="4">
    <location>
        <begin position="599"/>
        <end position="715"/>
    </location>
</feature>
<sequence length="1426" mass="157968">VRLRGARDGGGLRRDAVLGPPPILRPVRRKRLPRVRGGLRRRPVRRAGGPVQALLGARPAVPLLRRRRRRRRRRGRGAEDDRAADGVHVVRRPPPPVGPQVGAAAAGPPPSPRRAGEGAQRRGAVRERGRRRVRRRGALLPGRRGDAAAERLGRRVSPGPRHGEFASRGKPSGKPSGVVRIRLRLPCASLAPAYASLTPRSRDESGEKGRLGDLRAVRPRLPRHVRQPRHHHLRLARVRRARGRGTRPPRRAADGRGRGGGDGGVLGLPHRRGVGGRHGDGALRREQDGDVQARADQGVVPGGDQRRQNSGVERDVLGPPVPPHGGREARDAVKDDRHDRRRRLGQDLRGRVDVRGRRRGQGRRGGRAALGRRDRRVVLRTAAVEGGDDAFRLEARRLGGGDGGAAGAGPAIDGPCEDRNDGTYGCSVNATGRGKYDLRVRMLVPGGLEGRYHHDMFLDRPTLARTDALVNFTWGTGPVTRTGRDHVSVRWEGYVRPERTGLHAFEVEADDHSRLWVDGSLLVDSWSLDGPRSDARADHSLEADGFHPIVMEYRELGGEATARLLWSSERSARTEVIPTTSLYYGQDVRGSPVQFIVAPSSASGGGTIASGEGLARGVAGQMHPFSIAPGDRFGNSIADEELAFETKVILVDAENDDRPGHVLVNPAYYNRTTGRYDVSYVPRVAGVYELQVGLRMESEGSGSEPILGSPFDVETLPGETFAQESEALGGHGNCDPEDLVPCPGTDYGISGHNSTFIIRAFDAHKNRRRVGGDVWKIVVYNPDFPNEYSLGSFMDHGDGLYTAFVAPTRAGRNTLLVTLDSVPIKGAPFQMDVLLSKQLCWKLLVLALVVKFFIKVTKTPKVRPRLAQQYALLIDSRRDFYLLSSLRSSPKCVCLRNSKATTALRRDRGMNEGENLSALPLPSLNSPASHGKRDRTVQMCGNVVAMFFILPLAERDDPMAYCMPRLRAGRVPDPEVSKTPHGLSWRVLDFHTPRGHAQTITLSTQLTEKERSGLPDREDSRGKLKVWWQLIYLTVTTSNEGRHRKMDFDDTQPGLAGKPGEEYPSAAYRDYGTYLQNGGELITHKKSDRNFPVKLHRIVSDPLNSLIITWMPHGRAFKVLKRDELVRDVIPGYFDCAKYESFTRQLTAWDFRRCKRGPDQGCYYHEAFLRGLPELTCFIRRMPRHCRKSDRKRIEPEEEPAPPSHSTQQGERSSAHQQLELNEQVGQRDDEEKRRLGEDGMLLEGQMGDDFSSVPSGPSPPPYCNRGEYQSNEYLHHDQHKEGHSLGASAPLESQAWGGVRPSGISDDDGDRWSTPCHGKERPPHDLGATMDTTRHQGIKVTTTLRLTRTIHIIRPISRIINTRTLTTTPHQPIQQRTMAHNGIAPAKLTNMTRITIIQLGRQGGHQRKKQASISSHGEFMVGCYM</sequence>
<evidence type="ECO:0000256" key="6">
    <source>
        <dbReference type="SAM" id="MobiDB-lite"/>
    </source>
</evidence>
<dbReference type="Gene3D" id="3.90.182.10">
    <property type="entry name" value="Toxin - Anthrax Protective Antigen,domain 1"/>
    <property type="match status" value="1"/>
</dbReference>
<gene>
    <name evidence="8" type="ORF">THAOC_20755</name>
</gene>
<feature type="region of interest" description="Disordered" evidence="6">
    <location>
        <begin position="198"/>
        <end position="371"/>
    </location>
</feature>
<organism evidence="8 9">
    <name type="scientific">Thalassiosira oceanica</name>
    <name type="common">Marine diatom</name>
    <dbReference type="NCBI Taxonomy" id="159749"/>
    <lineage>
        <taxon>Eukaryota</taxon>
        <taxon>Sar</taxon>
        <taxon>Stramenopiles</taxon>
        <taxon>Ochrophyta</taxon>
        <taxon>Bacillariophyta</taxon>
        <taxon>Coscinodiscophyceae</taxon>
        <taxon>Thalassiosirophycidae</taxon>
        <taxon>Thalassiosirales</taxon>
        <taxon>Thalassiosiraceae</taxon>
        <taxon>Thalassiosira</taxon>
    </lineage>
</organism>
<dbReference type="InterPro" id="IPR000232">
    <property type="entry name" value="HSF_DNA-bd"/>
</dbReference>
<dbReference type="PROSITE" id="PS51820">
    <property type="entry name" value="PA14"/>
    <property type="match status" value="1"/>
</dbReference>
<dbReference type="InterPro" id="IPR011658">
    <property type="entry name" value="PA14_dom"/>
</dbReference>
<evidence type="ECO:0000256" key="5">
    <source>
        <dbReference type="RuleBase" id="RU004020"/>
    </source>
</evidence>
<feature type="compositionally biased region" description="Basic residues" evidence="6">
    <location>
        <begin position="64"/>
        <end position="75"/>
    </location>
</feature>
<dbReference type="PROSITE" id="PS50194">
    <property type="entry name" value="FILAMIN_REPEAT"/>
    <property type="match status" value="2"/>
</dbReference>
<dbReference type="SUPFAM" id="SSF46785">
    <property type="entry name" value="Winged helix' DNA-binding domain"/>
    <property type="match status" value="1"/>
</dbReference>
<evidence type="ECO:0000256" key="1">
    <source>
        <dbReference type="ARBA" id="ARBA00004123"/>
    </source>
</evidence>
<feature type="repeat" description="Filamin" evidence="4">
    <location>
        <begin position="743"/>
        <end position="833"/>
    </location>
</feature>
<dbReference type="OrthoDB" id="442731at2759"/>
<comment type="subcellular location">
    <subcellularLocation>
        <location evidence="1">Nucleus</location>
    </subcellularLocation>
</comment>
<feature type="compositionally biased region" description="Basic and acidic residues" evidence="6">
    <location>
        <begin position="200"/>
        <end position="216"/>
    </location>
</feature>
<feature type="compositionally biased region" description="Basic and acidic residues" evidence="6">
    <location>
        <begin position="304"/>
        <end position="316"/>
    </location>
</feature>